<dbReference type="Proteomes" id="UP000011744">
    <property type="component" value="Unassembled WGS sequence"/>
</dbReference>
<evidence type="ECO:0008006" key="3">
    <source>
        <dbReference type="Google" id="ProtNLM"/>
    </source>
</evidence>
<dbReference type="AlphaFoldDB" id="M3A5Y8"/>
<evidence type="ECO:0000313" key="1">
    <source>
        <dbReference type="EMBL" id="EME67894.1"/>
    </source>
</evidence>
<keyword evidence="2" id="KW-1185">Reference proteome</keyword>
<gene>
    <name evidence="1" type="ORF">H261_21281</name>
</gene>
<dbReference type="eggNOG" id="ENOG5032S6E">
    <property type="taxonomic scope" value="Bacteria"/>
</dbReference>
<dbReference type="OrthoDB" id="7356934at2"/>
<reference evidence="1 2" key="1">
    <citation type="journal article" date="2014" name="Genome Announc.">
        <title>Draft Genome Sequence of Magnetospirillum sp. Strain SO-1, a Freshwater Magnetotactic Bacterium Isolated from the Ol'khovka River, Russia.</title>
        <authorList>
            <person name="Grouzdev D.S."/>
            <person name="Dziuba M.V."/>
            <person name="Sukhacheva M.S."/>
            <person name="Mardanov A.V."/>
            <person name="Beletskiy A.V."/>
            <person name="Kuznetsov B.B."/>
            <person name="Skryabin K.G."/>
        </authorList>
    </citation>
    <scope>NUCLEOTIDE SEQUENCE [LARGE SCALE GENOMIC DNA]</scope>
    <source>
        <strain evidence="1 2">SO-1</strain>
    </source>
</reference>
<dbReference type="Pfam" id="PF12096">
    <property type="entry name" value="DUF3572"/>
    <property type="match status" value="1"/>
</dbReference>
<protein>
    <recommendedName>
        <fullName evidence="3">DUF3572 domain-containing protein</fullName>
    </recommendedName>
</protein>
<dbReference type="STRING" id="1244869.H261_21281"/>
<dbReference type="EMBL" id="AONQ01000097">
    <property type="protein sequence ID" value="EME67894.1"/>
    <property type="molecule type" value="Genomic_DNA"/>
</dbReference>
<accession>M3A5Y8</accession>
<sequence length="107" mass="11660">MDPFKTYEPKPRPVAMKMTPGDAETIALQVVAWIIGDDTMRDRFISITGCGADDLRNRIDQPAFLGSVLDFLLADESSVLAFADHVGLPPEVAMMARAKLPGWSAPN</sequence>
<proteinExistence type="predicted"/>
<dbReference type="InterPro" id="IPR021955">
    <property type="entry name" value="DUF3572"/>
</dbReference>
<organism evidence="1 2">
    <name type="scientific">Paramagnetospirillum caucaseum</name>
    <dbReference type="NCBI Taxonomy" id="1244869"/>
    <lineage>
        <taxon>Bacteria</taxon>
        <taxon>Pseudomonadati</taxon>
        <taxon>Pseudomonadota</taxon>
        <taxon>Alphaproteobacteria</taxon>
        <taxon>Rhodospirillales</taxon>
        <taxon>Magnetospirillaceae</taxon>
        <taxon>Paramagnetospirillum</taxon>
    </lineage>
</organism>
<comment type="caution">
    <text evidence="1">The sequence shown here is derived from an EMBL/GenBank/DDBJ whole genome shotgun (WGS) entry which is preliminary data.</text>
</comment>
<name>M3A5Y8_9PROT</name>
<evidence type="ECO:0000313" key="2">
    <source>
        <dbReference type="Proteomes" id="UP000011744"/>
    </source>
</evidence>